<feature type="chain" id="PRO_5008692625" evidence="1">
    <location>
        <begin position="24"/>
        <end position="107"/>
    </location>
</feature>
<evidence type="ECO:0000256" key="1">
    <source>
        <dbReference type="SAM" id="SignalP"/>
    </source>
</evidence>
<organism evidence="2 3">
    <name type="scientific">Kosakonia oryziphila</name>
    <dbReference type="NCBI Taxonomy" id="1005667"/>
    <lineage>
        <taxon>Bacteria</taxon>
        <taxon>Pseudomonadati</taxon>
        <taxon>Pseudomonadota</taxon>
        <taxon>Gammaproteobacteria</taxon>
        <taxon>Enterobacterales</taxon>
        <taxon>Enterobacteriaceae</taxon>
        <taxon>Kosakonia</taxon>
    </lineage>
</organism>
<gene>
    <name evidence="2" type="ORF">GA0061070_11281</name>
</gene>
<evidence type="ECO:0000313" key="2">
    <source>
        <dbReference type="EMBL" id="SCC70216.1"/>
    </source>
</evidence>
<dbReference type="EMBL" id="FMBC01000128">
    <property type="protein sequence ID" value="SCC70216.1"/>
    <property type="molecule type" value="Genomic_DNA"/>
</dbReference>
<dbReference type="Proteomes" id="UP000198515">
    <property type="component" value="Unassembled WGS sequence"/>
</dbReference>
<keyword evidence="3" id="KW-1185">Reference proteome</keyword>
<feature type="signal peptide" evidence="1">
    <location>
        <begin position="1"/>
        <end position="23"/>
    </location>
</feature>
<dbReference type="RefSeq" id="WP_139109846.1">
    <property type="nucleotide sequence ID" value="NZ_FMBC01000128.1"/>
</dbReference>
<dbReference type="AlphaFoldDB" id="A0A1C4GPY5"/>
<proteinExistence type="predicted"/>
<name>A0A1C4GPY5_9ENTR</name>
<sequence>MPFLKSYAYAPLILLLHGVAASASPDFSYKAALPDSSYDFDKKDYFSSPEVKSALTKEKSESKTDKNPYCLTPSDPGCSNMWYKEKVKENDERIQRYQQNKFYNSHE</sequence>
<evidence type="ECO:0000313" key="3">
    <source>
        <dbReference type="Proteomes" id="UP000198515"/>
    </source>
</evidence>
<keyword evidence="1" id="KW-0732">Signal</keyword>
<dbReference type="OrthoDB" id="9983165at2"/>
<accession>A0A1C4GPY5</accession>
<reference evidence="3" key="1">
    <citation type="submission" date="2016-08" db="EMBL/GenBank/DDBJ databases">
        <authorList>
            <person name="Varghese N."/>
            <person name="Submissions Spin"/>
        </authorList>
    </citation>
    <scope>NUCLEOTIDE SEQUENCE [LARGE SCALE GENOMIC DNA]</scope>
    <source>
        <strain evidence="3">REICA_142</strain>
    </source>
</reference>
<protein>
    <submittedName>
        <fullName evidence="2">Uncharacterized protein</fullName>
    </submittedName>
</protein>